<evidence type="ECO:0000256" key="1">
    <source>
        <dbReference type="SAM" id="MobiDB-lite"/>
    </source>
</evidence>
<reference evidence="2 3" key="1">
    <citation type="submission" date="2015-07" db="EMBL/GenBank/DDBJ databases">
        <title>The genome of Melipona quadrifasciata.</title>
        <authorList>
            <person name="Pan H."/>
            <person name="Kapheim K."/>
        </authorList>
    </citation>
    <scope>NUCLEOTIDE SEQUENCE [LARGE SCALE GENOMIC DNA]</scope>
    <source>
        <strain evidence="2">0111107301</strain>
        <tissue evidence="2">Whole body</tissue>
    </source>
</reference>
<proteinExistence type="predicted"/>
<keyword evidence="3" id="KW-1185">Reference proteome</keyword>
<protein>
    <submittedName>
        <fullName evidence="2">Uncharacterized protein</fullName>
    </submittedName>
</protein>
<evidence type="ECO:0000313" key="2">
    <source>
        <dbReference type="EMBL" id="KOX73569.1"/>
    </source>
</evidence>
<gene>
    <name evidence="2" type="ORF">WN51_13646</name>
</gene>
<sequence length="255" mass="28494">MDITFHAIKVHSSWPIPAVWRYLKSLSSYAAVLVVVGCSTQQPLSSDATAEINEKHTSKQRRNRDRKWRAALSNNKDPEGSAGCLPSKTQQSRAKNRKTEGRRPVSTAHPHTRWRCAAATVRRYDDAVTTETTSCQLRNLAALLLRLPSYPIRAPTSAYQWFPPPPAGDGSLINYWELEGSRICPYLSPKWIYLSSASRNFDLLEARSLSALRGSKGRGIPVCRVLPPNPGSNSLRTAYGDTRYATQRAIIRFTP</sequence>
<organism evidence="2 3">
    <name type="scientific">Melipona quadrifasciata</name>
    <dbReference type="NCBI Taxonomy" id="166423"/>
    <lineage>
        <taxon>Eukaryota</taxon>
        <taxon>Metazoa</taxon>
        <taxon>Ecdysozoa</taxon>
        <taxon>Arthropoda</taxon>
        <taxon>Hexapoda</taxon>
        <taxon>Insecta</taxon>
        <taxon>Pterygota</taxon>
        <taxon>Neoptera</taxon>
        <taxon>Endopterygota</taxon>
        <taxon>Hymenoptera</taxon>
        <taxon>Apocrita</taxon>
        <taxon>Aculeata</taxon>
        <taxon>Apoidea</taxon>
        <taxon>Anthophila</taxon>
        <taxon>Apidae</taxon>
        <taxon>Melipona</taxon>
    </lineage>
</organism>
<name>A0A0M9A0X8_9HYME</name>
<dbReference type="Proteomes" id="UP000053105">
    <property type="component" value="Unassembled WGS sequence"/>
</dbReference>
<feature type="compositionally biased region" description="Basic residues" evidence="1">
    <location>
        <begin position="58"/>
        <end position="69"/>
    </location>
</feature>
<accession>A0A0M9A0X8</accession>
<evidence type="ECO:0000313" key="3">
    <source>
        <dbReference type="Proteomes" id="UP000053105"/>
    </source>
</evidence>
<feature type="region of interest" description="Disordered" evidence="1">
    <location>
        <begin position="45"/>
        <end position="109"/>
    </location>
</feature>
<dbReference type="EMBL" id="KQ435794">
    <property type="protein sequence ID" value="KOX73569.1"/>
    <property type="molecule type" value="Genomic_DNA"/>
</dbReference>
<dbReference type="AlphaFoldDB" id="A0A0M9A0X8"/>